<gene>
    <name evidence="1" type="ORF">MKY91_17650</name>
</gene>
<dbReference type="InterPro" id="IPR002514">
    <property type="entry name" value="Transposase_8"/>
</dbReference>
<evidence type="ECO:0000313" key="1">
    <source>
        <dbReference type="EMBL" id="MEN0644985.1"/>
    </source>
</evidence>
<keyword evidence="2" id="KW-1185">Reference proteome</keyword>
<dbReference type="Pfam" id="PF01527">
    <property type="entry name" value="HTH_Tnp_1"/>
    <property type="match status" value="1"/>
</dbReference>
<name>A0ABU9VMQ8_9BACI</name>
<dbReference type="Proteomes" id="UP001418796">
    <property type="component" value="Unassembled WGS sequence"/>
</dbReference>
<organism evidence="1 2">
    <name type="scientific">Alkalicoccobacillus gibsonii</name>
    <dbReference type="NCBI Taxonomy" id="79881"/>
    <lineage>
        <taxon>Bacteria</taxon>
        <taxon>Bacillati</taxon>
        <taxon>Bacillota</taxon>
        <taxon>Bacilli</taxon>
        <taxon>Bacillales</taxon>
        <taxon>Bacillaceae</taxon>
        <taxon>Alkalicoccobacillus</taxon>
    </lineage>
</organism>
<sequence>MTKKYSLDYREYVAKLILEEGKKASDMAYELEVHVSSIHRWVHDYKKKQEKPNSGDYLTPSEVEKLKKHHEKEMLALQEENEILKKAMHIFTQKPK</sequence>
<dbReference type="RefSeq" id="WP_343131602.1">
    <property type="nucleotide sequence ID" value="NZ_JBCITK010000001.1"/>
</dbReference>
<dbReference type="SUPFAM" id="SSF46689">
    <property type="entry name" value="Homeodomain-like"/>
    <property type="match status" value="1"/>
</dbReference>
<comment type="caution">
    <text evidence="1">The sequence shown here is derived from an EMBL/GenBank/DDBJ whole genome shotgun (WGS) entry which is preliminary data.</text>
</comment>
<accession>A0ABU9VMQ8</accession>
<evidence type="ECO:0000313" key="2">
    <source>
        <dbReference type="Proteomes" id="UP001418796"/>
    </source>
</evidence>
<dbReference type="InterPro" id="IPR009057">
    <property type="entry name" value="Homeodomain-like_sf"/>
</dbReference>
<reference evidence="1 2" key="1">
    <citation type="submission" date="2024-03" db="EMBL/GenBank/DDBJ databases">
        <title>Bacilli Hybrid Assemblies.</title>
        <authorList>
            <person name="Kovac J."/>
        </authorList>
    </citation>
    <scope>NUCLEOTIDE SEQUENCE [LARGE SCALE GENOMIC DNA]</scope>
    <source>
        <strain evidence="1 2">FSL R7-0666</strain>
    </source>
</reference>
<dbReference type="EMBL" id="JBCITK010000001">
    <property type="protein sequence ID" value="MEN0644985.1"/>
    <property type="molecule type" value="Genomic_DNA"/>
</dbReference>
<protein>
    <submittedName>
        <fullName evidence="1">Transposase</fullName>
    </submittedName>
</protein>
<proteinExistence type="predicted"/>